<dbReference type="RefSeq" id="WP_209406623.1">
    <property type="nucleotide sequence ID" value="NZ_JAGIYQ010000010.1"/>
</dbReference>
<dbReference type="InterPro" id="IPR020017">
    <property type="entry name" value="XapX_domain"/>
</dbReference>
<evidence type="ECO:0000313" key="3">
    <source>
        <dbReference type="Proteomes" id="UP000682134"/>
    </source>
</evidence>
<dbReference type="EMBL" id="JAGIYQ010000010">
    <property type="protein sequence ID" value="MBP0726277.1"/>
    <property type="molecule type" value="Genomic_DNA"/>
</dbReference>
<keyword evidence="1" id="KW-1133">Transmembrane helix</keyword>
<comment type="caution">
    <text evidence="2">The sequence shown here is derived from an EMBL/GenBank/DDBJ whole genome shotgun (WGS) entry which is preliminary data.</text>
</comment>
<dbReference type="InterPro" id="IPR009872">
    <property type="entry name" value="DUF1427"/>
</dbReference>
<evidence type="ECO:0000313" key="2">
    <source>
        <dbReference type="EMBL" id="MBP0726277.1"/>
    </source>
</evidence>
<accession>A0A940NSK5</accession>
<protein>
    <submittedName>
        <fullName evidence="2">DUF1427 family protein</fullName>
    </submittedName>
</protein>
<keyword evidence="3" id="KW-1185">Reference proteome</keyword>
<dbReference type="Proteomes" id="UP000682134">
    <property type="component" value="Unassembled WGS sequence"/>
</dbReference>
<dbReference type="Pfam" id="PF07235">
    <property type="entry name" value="DUF1427"/>
    <property type="match status" value="1"/>
</dbReference>
<evidence type="ECO:0000256" key="1">
    <source>
        <dbReference type="SAM" id="Phobius"/>
    </source>
</evidence>
<proteinExistence type="predicted"/>
<keyword evidence="1" id="KW-0812">Transmembrane</keyword>
<gene>
    <name evidence="2" type="ORF">J5Y03_14040</name>
</gene>
<reference evidence="2" key="1">
    <citation type="submission" date="2021-04" db="EMBL/GenBank/DDBJ databases">
        <title>Genome seq and assembly of Bacillus sp.</title>
        <authorList>
            <person name="Chhetri G."/>
        </authorList>
    </citation>
    <scope>NUCLEOTIDE SEQUENCE</scope>
    <source>
        <strain evidence="2">RG28</strain>
    </source>
</reference>
<dbReference type="AlphaFoldDB" id="A0A940NSK5"/>
<name>A0A940NSK5_9BACI</name>
<feature type="transmembrane region" description="Helical" evidence="1">
    <location>
        <begin position="7"/>
        <end position="25"/>
    </location>
</feature>
<feature type="transmembrane region" description="Helical" evidence="1">
    <location>
        <begin position="31"/>
        <end position="50"/>
    </location>
</feature>
<keyword evidence="1" id="KW-0472">Membrane</keyword>
<dbReference type="NCBIfam" id="TIGR03510">
    <property type="entry name" value="XapX"/>
    <property type="match status" value="1"/>
</dbReference>
<organism evidence="2 3">
    <name type="scientific">Gottfriedia endophytica</name>
    <dbReference type="NCBI Taxonomy" id="2820819"/>
    <lineage>
        <taxon>Bacteria</taxon>
        <taxon>Bacillati</taxon>
        <taxon>Bacillota</taxon>
        <taxon>Bacilli</taxon>
        <taxon>Bacillales</taxon>
        <taxon>Bacillaceae</taxon>
        <taxon>Gottfriedia</taxon>
    </lineage>
</organism>
<sequence>MHEILMSLLAGLIVGIIFTLIKLPIPAPPVFSAICGIFGVWAGMKIVQLFF</sequence>